<dbReference type="RefSeq" id="WP_111242863.1">
    <property type="nucleotide sequence ID" value="NZ_AP023358.1"/>
</dbReference>
<comment type="caution">
    <text evidence="10">The sequence shown here is derived from an EMBL/GenBank/DDBJ whole genome shotgun (WGS) entry which is preliminary data.</text>
</comment>
<comment type="catalytic activity">
    <reaction evidence="5 8">
        <text>oxaloacetate + acetyl-CoA + H2O = citrate + CoA + H(+)</text>
        <dbReference type="Rhea" id="RHEA:16845"/>
        <dbReference type="ChEBI" id="CHEBI:15377"/>
        <dbReference type="ChEBI" id="CHEBI:15378"/>
        <dbReference type="ChEBI" id="CHEBI:16452"/>
        <dbReference type="ChEBI" id="CHEBI:16947"/>
        <dbReference type="ChEBI" id="CHEBI:57287"/>
        <dbReference type="ChEBI" id="CHEBI:57288"/>
        <dbReference type="EC" id="2.3.3.16"/>
    </reaction>
</comment>
<evidence type="ECO:0000256" key="4">
    <source>
        <dbReference type="ARBA" id="ARBA00022679"/>
    </source>
</evidence>
<dbReference type="Gene3D" id="1.10.580.10">
    <property type="entry name" value="Citrate Synthase, domain 1"/>
    <property type="match status" value="1"/>
</dbReference>
<protein>
    <recommendedName>
        <fullName evidence="6 7">Citrate synthase</fullName>
    </recommendedName>
</protein>
<keyword evidence="4 7" id="KW-0808">Transferase</keyword>
<dbReference type="CDD" id="cd06114">
    <property type="entry name" value="EcCS_like"/>
    <property type="match status" value="1"/>
</dbReference>
<evidence type="ECO:0000256" key="5">
    <source>
        <dbReference type="ARBA" id="ARBA00049288"/>
    </source>
</evidence>
<evidence type="ECO:0000256" key="1">
    <source>
        <dbReference type="ARBA" id="ARBA00004751"/>
    </source>
</evidence>
<reference evidence="10 11" key="1">
    <citation type="submission" date="2018-01" db="EMBL/GenBank/DDBJ databases">
        <title>Draft genome sequence of Jishengella endophytica.</title>
        <authorList>
            <person name="Sahin N."/>
            <person name="Ay H."/>
            <person name="Saygin H."/>
        </authorList>
    </citation>
    <scope>NUCLEOTIDE SEQUENCE [LARGE SCALE GENOMIC DNA]</scope>
    <source>
        <strain evidence="10 11">DSM 45430</strain>
    </source>
</reference>
<dbReference type="Gene3D" id="2.20.28.60">
    <property type="match status" value="1"/>
</dbReference>
<dbReference type="InterPro" id="IPR024176">
    <property type="entry name" value="Citrate_synthase_bac-typ"/>
</dbReference>
<dbReference type="InterPro" id="IPR036969">
    <property type="entry name" value="Citrate_synthase_sf"/>
</dbReference>
<dbReference type="InterPro" id="IPR019810">
    <property type="entry name" value="Citrate_synthase_AS"/>
</dbReference>
<evidence type="ECO:0000256" key="3">
    <source>
        <dbReference type="ARBA" id="ARBA00022532"/>
    </source>
</evidence>
<gene>
    <name evidence="10" type="ORF">C1I93_09460</name>
</gene>
<dbReference type="Proteomes" id="UP000248627">
    <property type="component" value="Unassembled WGS sequence"/>
</dbReference>
<dbReference type="InterPro" id="IPR016143">
    <property type="entry name" value="Citrate_synth-like_sm_a-sub"/>
</dbReference>
<dbReference type="UniPathway" id="UPA00223">
    <property type="reaction ID" value="UER00717"/>
</dbReference>
<dbReference type="Pfam" id="PF00285">
    <property type="entry name" value="Citrate_synt"/>
    <property type="match status" value="1"/>
</dbReference>
<dbReference type="EMBL" id="POTX01000044">
    <property type="protein sequence ID" value="PZF98226.1"/>
    <property type="molecule type" value="Genomic_DNA"/>
</dbReference>
<evidence type="ECO:0000256" key="8">
    <source>
        <dbReference type="RuleBase" id="RU003370"/>
    </source>
</evidence>
<dbReference type="OrthoDB" id="9800864at2"/>
<dbReference type="InterPro" id="IPR016142">
    <property type="entry name" value="Citrate_synth-like_lrg_a-sub"/>
</dbReference>
<dbReference type="PANTHER" id="PTHR42871">
    <property type="entry name" value="CITRATE SYNTHASE"/>
    <property type="match status" value="1"/>
</dbReference>
<dbReference type="GO" id="GO:0005737">
    <property type="term" value="C:cytoplasm"/>
    <property type="evidence" value="ECO:0007669"/>
    <property type="project" value="InterPro"/>
</dbReference>
<accession>A0A2W2DM66</accession>
<evidence type="ECO:0000256" key="2">
    <source>
        <dbReference type="ARBA" id="ARBA00010566"/>
    </source>
</evidence>
<dbReference type="InterPro" id="IPR010953">
    <property type="entry name" value="Citrate_synthase_typ-I"/>
</dbReference>
<dbReference type="Gene3D" id="1.10.230.10">
    <property type="entry name" value="Cytochrome P450-Terp, domain 2"/>
    <property type="match status" value="1"/>
</dbReference>
<dbReference type="GO" id="GO:0036440">
    <property type="term" value="F:citrate synthase activity"/>
    <property type="evidence" value="ECO:0007669"/>
    <property type="project" value="UniProtKB-EC"/>
</dbReference>
<dbReference type="AlphaFoldDB" id="A0A2W2DM66"/>
<evidence type="ECO:0000313" key="11">
    <source>
        <dbReference type="Proteomes" id="UP000248627"/>
    </source>
</evidence>
<dbReference type="InterPro" id="IPR002020">
    <property type="entry name" value="Citrate_synthase"/>
</dbReference>
<evidence type="ECO:0000256" key="6">
    <source>
        <dbReference type="NCBIfam" id="TIGR01798"/>
    </source>
</evidence>
<dbReference type="PROSITE" id="PS00480">
    <property type="entry name" value="CITRATE_SYNTHASE"/>
    <property type="match status" value="1"/>
</dbReference>
<evidence type="ECO:0000256" key="7">
    <source>
        <dbReference type="PIRNR" id="PIRNR001369"/>
    </source>
</evidence>
<comment type="similarity">
    <text evidence="2 7 9">Belongs to the citrate synthase family.</text>
</comment>
<dbReference type="NCBIfam" id="TIGR01798">
    <property type="entry name" value="cit_synth_I"/>
    <property type="match status" value="1"/>
</dbReference>
<dbReference type="GO" id="GO:0006099">
    <property type="term" value="P:tricarboxylic acid cycle"/>
    <property type="evidence" value="ECO:0007669"/>
    <property type="project" value="UniProtKB-UniRule"/>
</dbReference>
<sequence length="427" mass="47604">MTEVKLDHSGGQLSMPVHSAVEGPDGIGVSKLLKETGMTTYDPGFVNTAACSSAITYIDGDAGILRYRGYPIEQLAEKSSFLEVSYLLIYGELPTTQQLTEFSERIRRHSLLHEEMRRFFDGFPREAHPMAVLSSAVSAISTFYQDSLDPFDAEHVEMSTVRLMAKVPTIASYAYKKSIGQPLLYPDNALGYVENFLRMTFGVPAEPYEVDPVMARVLDMLFILHADHEQNCSTSTVRLVGSSNANLFASVSAGVNALFGPLHGGANQAVLEMLERIQRDGGDVQSFVRKVKDKQDGVKLMGFGHRVYKNYDPRAAIVKNAAQDVLGRMAKPDPLLDIAMQLEEIALADDFFVSRRLYPNVDFYTGLIYKAMGFPTKMFTVLFALGRLPGWIAQWREMINDPETKIGRPRQVYTGAAERDYLPVENR</sequence>
<comment type="pathway">
    <text evidence="1 8">Carbohydrate metabolism; tricarboxylic acid cycle; isocitrate from oxaloacetate: step 1/2.</text>
</comment>
<dbReference type="PIRSF" id="PIRSF001369">
    <property type="entry name" value="Citrate_synth"/>
    <property type="match status" value="1"/>
</dbReference>
<evidence type="ECO:0000256" key="9">
    <source>
        <dbReference type="RuleBase" id="RU003406"/>
    </source>
</evidence>
<keyword evidence="3 8" id="KW-0816">Tricarboxylic acid cycle</keyword>
<dbReference type="NCBIfam" id="NF004126">
    <property type="entry name" value="PRK05614.1"/>
    <property type="match status" value="1"/>
</dbReference>
<dbReference type="PANTHER" id="PTHR42871:SF1">
    <property type="entry name" value="CITRATE SYNTHASE"/>
    <property type="match status" value="1"/>
</dbReference>
<dbReference type="FunFam" id="1.10.230.10:FF:000002">
    <property type="entry name" value="Citrate synthase"/>
    <property type="match status" value="1"/>
</dbReference>
<keyword evidence="11" id="KW-1185">Reference proteome</keyword>
<evidence type="ECO:0000313" key="10">
    <source>
        <dbReference type="EMBL" id="PZF98226.1"/>
    </source>
</evidence>
<organism evidence="10 11">
    <name type="scientific">Micromonospora endophytica</name>
    <dbReference type="NCBI Taxonomy" id="515350"/>
    <lineage>
        <taxon>Bacteria</taxon>
        <taxon>Bacillati</taxon>
        <taxon>Actinomycetota</taxon>
        <taxon>Actinomycetes</taxon>
        <taxon>Micromonosporales</taxon>
        <taxon>Micromonosporaceae</taxon>
        <taxon>Micromonospora</taxon>
    </lineage>
</organism>
<proteinExistence type="inferred from homology"/>
<dbReference type="PRINTS" id="PR00143">
    <property type="entry name" value="CITRTSNTHASE"/>
</dbReference>
<name>A0A2W2DM66_9ACTN</name>
<dbReference type="SUPFAM" id="SSF48256">
    <property type="entry name" value="Citrate synthase"/>
    <property type="match status" value="1"/>
</dbReference>